<dbReference type="EMBL" id="LFMY01000001">
    <property type="protein sequence ID" value="OKL64426.1"/>
    <property type="molecule type" value="Genomic_DNA"/>
</dbReference>
<keyword evidence="4" id="KW-1133">Transmembrane helix</keyword>
<dbReference type="InterPro" id="IPR026505">
    <property type="entry name" value="Solute_c_fam_35_mem_F3/F4"/>
</dbReference>
<dbReference type="RefSeq" id="XP_020124547.1">
    <property type="nucleotide sequence ID" value="XM_020260702.1"/>
</dbReference>
<keyword evidence="6" id="KW-1185">Reference proteome</keyword>
<organism evidence="5 6">
    <name type="scientific">Talaromyces atroroseus</name>
    <dbReference type="NCBI Taxonomy" id="1441469"/>
    <lineage>
        <taxon>Eukaryota</taxon>
        <taxon>Fungi</taxon>
        <taxon>Dikarya</taxon>
        <taxon>Ascomycota</taxon>
        <taxon>Pezizomycotina</taxon>
        <taxon>Eurotiomycetes</taxon>
        <taxon>Eurotiomycetidae</taxon>
        <taxon>Eurotiales</taxon>
        <taxon>Trichocomaceae</taxon>
        <taxon>Talaromyces</taxon>
        <taxon>Talaromyces sect. Trachyspermi</taxon>
    </lineage>
</organism>
<feature type="transmembrane region" description="Helical" evidence="4">
    <location>
        <begin position="997"/>
        <end position="1020"/>
    </location>
</feature>
<dbReference type="GeneID" id="31000605"/>
<evidence type="ECO:0000313" key="6">
    <source>
        <dbReference type="Proteomes" id="UP000214365"/>
    </source>
</evidence>
<dbReference type="InterPro" id="IPR036188">
    <property type="entry name" value="FAD/NAD-bd_sf"/>
</dbReference>
<feature type="transmembrane region" description="Helical" evidence="4">
    <location>
        <begin position="723"/>
        <end position="747"/>
    </location>
</feature>
<dbReference type="PRINTS" id="PR00411">
    <property type="entry name" value="PNDRDTASEI"/>
</dbReference>
<feature type="region of interest" description="Disordered" evidence="3">
    <location>
        <begin position="637"/>
        <end position="692"/>
    </location>
</feature>
<dbReference type="InterPro" id="IPR037185">
    <property type="entry name" value="EmrE-like"/>
</dbReference>
<evidence type="ECO:0000313" key="5">
    <source>
        <dbReference type="EMBL" id="OKL64426.1"/>
    </source>
</evidence>
<comment type="caution">
    <text evidence="5">The sequence shown here is derived from an EMBL/GenBank/DDBJ whole genome shotgun (WGS) entry which is preliminary data.</text>
</comment>
<gene>
    <name evidence="5" type="ORF">UA08_00850</name>
</gene>
<dbReference type="STRING" id="1441469.A0A225BAK9"/>
<dbReference type="AlphaFoldDB" id="A0A225BAK9"/>
<feature type="transmembrane region" description="Helical" evidence="4">
    <location>
        <begin position="972"/>
        <end position="991"/>
    </location>
</feature>
<evidence type="ECO:0000256" key="4">
    <source>
        <dbReference type="SAM" id="Phobius"/>
    </source>
</evidence>
<evidence type="ECO:0000256" key="2">
    <source>
        <dbReference type="ARBA" id="ARBA00022824"/>
    </source>
</evidence>
<name>A0A225BAK9_TALAT</name>
<dbReference type="PANTHER" id="PTHR19346">
    <property type="entry name" value="SUGAR PHOSPHATE TRANSPORTER DOMAIN-CONTAINING PROTEIN"/>
    <property type="match status" value="1"/>
</dbReference>
<feature type="transmembrane region" description="Helical" evidence="4">
    <location>
        <begin position="824"/>
        <end position="848"/>
    </location>
</feature>
<keyword evidence="4" id="KW-0472">Membrane</keyword>
<keyword evidence="2" id="KW-0256">Endoplasmic reticulum</keyword>
<feature type="transmembrane region" description="Helical" evidence="4">
    <location>
        <begin position="868"/>
        <end position="884"/>
    </location>
</feature>
<dbReference type="SUPFAM" id="SSF51905">
    <property type="entry name" value="FAD/NAD(P)-binding domain"/>
    <property type="match status" value="1"/>
</dbReference>
<dbReference type="PANTHER" id="PTHR19346:SF4">
    <property type="entry name" value="SUGAR PHOSPHATE TRANSPORTER DOMAIN-CONTAINING PROTEIN"/>
    <property type="match status" value="1"/>
</dbReference>
<comment type="subcellular location">
    <subcellularLocation>
        <location evidence="1">Endoplasmic reticulum membrane</location>
        <topology evidence="1">Multi-pass membrane protein</topology>
    </subcellularLocation>
</comment>
<feature type="transmembrane region" description="Helical" evidence="4">
    <location>
        <begin position="944"/>
        <end position="965"/>
    </location>
</feature>
<dbReference type="Pfam" id="PF13738">
    <property type="entry name" value="Pyr_redox_3"/>
    <property type="match status" value="1"/>
</dbReference>
<dbReference type="Proteomes" id="UP000214365">
    <property type="component" value="Unassembled WGS sequence"/>
</dbReference>
<accession>A0A225BAK9</accession>
<evidence type="ECO:0000256" key="3">
    <source>
        <dbReference type="SAM" id="MobiDB-lite"/>
    </source>
</evidence>
<proteinExistence type="predicted"/>
<dbReference type="OrthoDB" id="2915840at2759"/>
<dbReference type="SUPFAM" id="SSF103481">
    <property type="entry name" value="Multidrug resistance efflux transporter EmrE"/>
    <property type="match status" value="1"/>
</dbReference>
<reference evidence="5 6" key="1">
    <citation type="submission" date="2015-06" db="EMBL/GenBank/DDBJ databases">
        <title>Talaromyces atroroseus IBT 11181 draft genome.</title>
        <authorList>
            <person name="Rasmussen K.B."/>
            <person name="Rasmussen S."/>
            <person name="Petersen B."/>
            <person name="Sicheritz-Ponten T."/>
            <person name="Mortensen U.H."/>
            <person name="Thrane U."/>
        </authorList>
    </citation>
    <scope>NUCLEOTIDE SEQUENCE [LARGE SCALE GENOMIC DNA]</scope>
    <source>
        <strain evidence="5 6">IBT 11181</strain>
    </source>
</reference>
<sequence length="1042" mass="117536">MKSGDHSVDVIIVGAGVGGLAVAKTYLELSPATNLLLLEKRPTLGGVWAEENCYEGLKTNNLHGTYEFTDFPMDTKYKVREGQQIPGTVLHKYFNDFADHFDLRKRINFNTQVLAMEKLDRGWKVTTMNEKAQSVIYDCDKLIIGTGLASNPNPVRIRGQEDFGKPVFNHSRLQDLGYQVAYDPDVTSVTVVGASKTGYDAVHLMASHGKKVNWVIRESGGGGVWMAHPWVKMGKLGDFRLEYLATMRFFSWFSPCVWGDADGFSYIRSALHKTRLGRYIVHKFWESMRNDIIETNGYRKESVLEHLEPQERRPPELLTPQGSLFWSARVGILNYPSDIHEYLRTDQVKIIKQDIDHLSSLGNVHFANGTTIQTDALIAITGWNLAPSIKYQPDGLDAELGVPSLLSSETAKQQSLWNGLNKIADETILRQFPYLACPPEMKIPYKQLLSPFRLFRGVAPPNLASQSDYSLAYIKRVHSTSNMIIAEVQALWIYAFLNGKLDLDNKDIYHQTALLSRFGKHRYPCGFSAWYPEFAYDAIPYADMLLRDLGNHPRVDGEGRQKGKESCLKNDSKFKREKCLWNDSLYSWSTSSSLWKAQSFYQTATVASSTENARLYDEAPGRGSLFQHQIQDPDDFEDWEEDEDDYGNHSGTMTSRSPFDRRNQTDAHSQQPLLKEDDPHRQSNTFAEADDGLLARPQMSRRSTFRSRTPDIVEDKNLTRRKYILASGFLVLSLISFVIQTETAVYIQHELHWDKPYCMLYLTHGSWSLLWPFQLLILRIQKRKLSWDAFWRRHVSLLRTTAQMVERQDLHLSSRNDPRSPVPYMLKTTVFITTALTVAGAIVGVLVVAYGDSGPEEGEGTGTADNRTLGNIVIGVGSVLYGLYEVLYKKLACPPEGTSPGRSTIFANTVGSLIGSFTLLVLWIPLPILHWLGLETFRWPTGEAAWMLLISVLANATFSGSFLVLMSLTSPVLSSVAALLTIFLVAIVDWLRTGKPLSFAALSGGVLIIIAFVLLSYSTYRELDEERKRRLVEEGPDSDSDD</sequence>
<evidence type="ECO:0000256" key="1">
    <source>
        <dbReference type="ARBA" id="ARBA00004477"/>
    </source>
</evidence>
<protein>
    <submittedName>
        <fullName evidence="5">Uncharacterized protein</fullName>
    </submittedName>
</protein>
<keyword evidence="4" id="KW-0812">Transmembrane</keyword>
<feature type="transmembrane region" description="Helical" evidence="4">
    <location>
        <begin position="905"/>
        <end position="924"/>
    </location>
</feature>
<dbReference type="Gene3D" id="3.50.50.60">
    <property type="entry name" value="FAD/NAD(P)-binding domain"/>
    <property type="match status" value="1"/>
</dbReference>